<comment type="catalytic activity">
    <reaction evidence="1 12">
        <text>Endonucleolytic cleavage to 5'-phosphomonoester.</text>
        <dbReference type="EC" id="3.1.26.4"/>
    </reaction>
</comment>
<dbReference type="GO" id="GO:0043137">
    <property type="term" value="P:DNA replication, removal of RNA primer"/>
    <property type="evidence" value="ECO:0007669"/>
    <property type="project" value="TreeGrafter"/>
</dbReference>
<dbReference type="EC" id="3.1.26.4" evidence="5 12"/>
<dbReference type="EMBL" id="CP061800">
    <property type="protein sequence ID" value="QTA89424.1"/>
    <property type="molecule type" value="Genomic_DNA"/>
</dbReference>
<dbReference type="CDD" id="cd09278">
    <property type="entry name" value="RNase_HI_prokaryote_like"/>
    <property type="match status" value="1"/>
</dbReference>
<dbReference type="KEGG" id="dmm:dnm_054770"/>
<keyword evidence="10 12" id="KW-0378">Hydrolase</keyword>
<comment type="cofactor">
    <cofactor evidence="12">
        <name>Mg(2+)</name>
        <dbReference type="ChEBI" id="CHEBI:18420"/>
    </cofactor>
    <text evidence="12">Binds 1 Mg(2+) ion per subunit. May bind a second metal ion at a regulatory site, or after substrate binding.</text>
</comment>
<keyword evidence="8 12" id="KW-0479">Metal-binding</keyword>
<feature type="binding site" evidence="12">
    <location>
        <position position="157"/>
    </location>
    <ligand>
        <name>Mg(2+)</name>
        <dbReference type="ChEBI" id="CHEBI:18420"/>
        <label>1</label>
    </ligand>
</feature>
<sequence length="242" mass="27409">MATKKYYAVARGHRPGIYDEWYGEKGAESRINGFQNALYKGFSSLKDAEEWLSQFKSKEDKTYFFQKKQSVSKTTSVSQIKNPEVSPKADEVTIYTDGGCHNNPGPGGYGVVLIYGKHRKELSGGFRRTTNNRMELMACIMGLKKLKRKCSVTLYSDSKYVVNGITKGWARRWQRNGWMRNKTDRAENADLWVQLLDLCNMHDVKFVWVKGHAGNAGNERCDQLATQAASQPGLPPDTAYEN</sequence>
<evidence type="ECO:0000256" key="10">
    <source>
        <dbReference type="ARBA" id="ARBA00022801"/>
    </source>
</evidence>
<keyword evidence="7 12" id="KW-0540">Nuclease</keyword>
<dbReference type="InterPro" id="IPR017067">
    <property type="entry name" value="RNase_H1_euk"/>
</dbReference>
<dbReference type="InterPro" id="IPR011320">
    <property type="entry name" value="RNase_H1_N"/>
</dbReference>
<dbReference type="PIRSF" id="PIRSF036852">
    <property type="entry name" value="Ribonuclease_H1_euk"/>
    <property type="match status" value="1"/>
</dbReference>
<keyword evidence="11 12" id="KW-0460">Magnesium</keyword>
<feature type="domain" description="RNase H type-1" evidence="13">
    <location>
        <begin position="88"/>
        <end position="230"/>
    </location>
</feature>
<dbReference type="InterPro" id="IPR036397">
    <property type="entry name" value="RNaseH_sf"/>
</dbReference>
<dbReference type="FunFam" id="3.40.970.10:FF:000002">
    <property type="entry name" value="Ribonuclease H"/>
    <property type="match status" value="1"/>
</dbReference>
<evidence type="ECO:0000259" key="13">
    <source>
        <dbReference type="PROSITE" id="PS50879"/>
    </source>
</evidence>
<comment type="function">
    <text evidence="2 12">Endonuclease that specifically degrades the RNA of RNA-DNA hybrids.</text>
</comment>
<evidence type="ECO:0000256" key="9">
    <source>
        <dbReference type="ARBA" id="ARBA00022759"/>
    </source>
</evidence>
<evidence type="ECO:0000256" key="5">
    <source>
        <dbReference type="ARBA" id="ARBA00012180"/>
    </source>
</evidence>
<evidence type="ECO:0000256" key="1">
    <source>
        <dbReference type="ARBA" id="ARBA00000077"/>
    </source>
</evidence>
<dbReference type="NCBIfam" id="NF001236">
    <property type="entry name" value="PRK00203.1"/>
    <property type="match status" value="1"/>
</dbReference>
<dbReference type="InterPro" id="IPR022892">
    <property type="entry name" value="RNaseHI"/>
</dbReference>
<evidence type="ECO:0000256" key="7">
    <source>
        <dbReference type="ARBA" id="ARBA00022722"/>
    </source>
</evidence>
<keyword evidence="9 12" id="KW-0255">Endonuclease</keyword>
<feature type="binding site" evidence="12">
    <location>
        <position position="135"/>
    </location>
    <ligand>
        <name>Mg(2+)</name>
        <dbReference type="ChEBI" id="CHEBI:18420"/>
        <label>1</label>
    </ligand>
</feature>
<evidence type="ECO:0000313" key="15">
    <source>
        <dbReference type="Proteomes" id="UP000663722"/>
    </source>
</evidence>
<organism evidence="14 15">
    <name type="scientific">Desulfonema magnum</name>
    <dbReference type="NCBI Taxonomy" id="45655"/>
    <lineage>
        <taxon>Bacteria</taxon>
        <taxon>Pseudomonadati</taxon>
        <taxon>Thermodesulfobacteriota</taxon>
        <taxon>Desulfobacteria</taxon>
        <taxon>Desulfobacterales</taxon>
        <taxon>Desulfococcaceae</taxon>
        <taxon>Desulfonema</taxon>
    </lineage>
</organism>
<dbReference type="FunFam" id="3.30.420.10:FF:000089">
    <property type="entry name" value="Ribonuclease H"/>
    <property type="match status" value="1"/>
</dbReference>
<evidence type="ECO:0000256" key="6">
    <source>
        <dbReference type="ARBA" id="ARBA00017721"/>
    </source>
</evidence>
<dbReference type="GO" id="GO:0000287">
    <property type="term" value="F:magnesium ion binding"/>
    <property type="evidence" value="ECO:0007669"/>
    <property type="project" value="UniProtKB-UniRule"/>
</dbReference>
<comment type="subcellular location">
    <subcellularLocation>
        <location evidence="12">Cytoplasm</location>
    </subcellularLocation>
</comment>
<dbReference type="GO" id="GO:0003676">
    <property type="term" value="F:nucleic acid binding"/>
    <property type="evidence" value="ECO:0007669"/>
    <property type="project" value="InterPro"/>
</dbReference>
<evidence type="ECO:0000256" key="11">
    <source>
        <dbReference type="ARBA" id="ARBA00022842"/>
    </source>
</evidence>
<evidence type="ECO:0000256" key="8">
    <source>
        <dbReference type="ARBA" id="ARBA00022723"/>
    </source>
</evidence>
<evidence type="ECO:0000313" key="14">
    <source>
        <dbReference type="EMBL" id="QTA89424.1"/>
    </source>
</evidence>
<dbReference type="PROSITE" id="PS50879">
    <property type="entry name" value="RNASE_H_1"/>
    <property type="match status" value="1"/>
</dbReference>
<dbReference type="Gene3D" id="3.40.970.10">
    <property type="entry name" value="Ribonuclease H1, N-terminal domain"/>
    <property type="match status" value="1"/>
</dbReference>
<dbReference type="PANTHER" id="PTHR10642:SF26">
    <property type="entry name" value="RIBONUCLEASE H1"/>
    <property type="match status" value="1"/>
</dbReference>
<dbReference type="Pfam" id="PF00075">
    <property type="entry name" value="RNase_H"/>
    <property type="match status" value="1"/>
</dbReference>
<dbReference type="Proteomes" id="UP000663722">
    <property type="component" value="Chromosome"/>
</dbReference>
<dbReference type="Pfam" id="PF01693">
    <property type="entry name" value="Cauli_VI"/>
    <property type="match status" value="1"/>
</dbReference>
<dbReference type="HAMAP" id="MF_00042">
    <property type="entry name" value="RNase_H"/>
    <property type="match status" value="1"/>
</dbReference>
<evidence type="ECO:0000256" key="2">
    <source>
        <dbReference type="ARBA" id="ARBA00004065"/>
    </source>
</evidence>
<comment type="subunit">
    <text evidence="4 12">Monomer.</text>
</comment>
<feature type="binding site" evidence="12">
    <location>
        <position position="97"/>
    </location>
    <ligand>
        <name>Mg(2+)</name>
        <dbReference type="ChEBI" id="CHEBI:18420"/>
        <label>1</label>
    </ligand>
</feature>
<evidence type="ECO:0000256" key="12">
    <source>
        <dbReference type="HAMAP-Rule" id="MF_00042"/>
    </source>
</evidence>
<dbReference type="SUPFAM" id="SSF53098">
    <property type="entry name" value="Ribonuclease H-like"/>
    <property type="match status" value="1"/>
</dbReference>
<dbReference type="PANTHER" id="PTHR10642">
    <property type="entry name" value="RIBONUCLEASE H1"/>
    <property type="match status" value="1"/>
</dbReference>
<evidence type="ECO:0000256" key="4">
    <source>
        <dbReference type="ARBA" id="ARBA00011245"/>
    </source>
</evidence>
<dbReference type="GO" id="GO:0005737">
    <property type="term" value="C:cytoplasm"/>
    <property type="evidence" value="ECO:0007669"/>
    <property type="project" value="UniProtKB-SubCell"/>
</dbReference>
<dbReference type="InterPro" id="IPR050092">
    <property type="entry name" value="RNase_H"/>
</dbReference>
<evidence type="ECO:0000256" key="3">
    <source>
        <dbReference type="ARBA" id="ARBA00005300"/>
    </source>
</evidence>
<dbReference type="InterPro" id="IPR009027">
    <property type="entry name" value="Ribosomal_bL9/RNase_H1_N"/>
</dbReference>
<reference evidence="14" key="1">
    <citation type="journal article" date="2021" name="Microb. Physiol.">
        <title>Proteogenomic Insights into the Physiology of Marine, Sulfate-Reducing, Filamentous Desulfonema limicola and Desulfonema magnum.</title>
        <authorList>
            <person name="Schnaars V."/>
            <person name="Wohlbrand L."/>
            <person name="Scheve S."/>
            <person name="Hinrichs C."/>
            <person name="Reinhardt R."/>
            <person name="Rabus R."/>
        </authorList>
    </citation>
    <scope>NUCLEOTIDE SEQUENCE</scope>
    <source>
        <strain evidence="14">4be13</strain>
    </source>
</reference>
<dbReference type="Gene3D" id="3.30.420.10">
    <property type="entry name" value="Ribonuclease H-like superfamily/Ribonuclease H"/>
    <property type="match status" value="1"/>
</dbReference>
<gene>
    <name evidence="12 14" type="primary">rnhA</name>
    <name evidence="14" type="ORF">dnm_054770</name>
</gene>
<dbReference type="InterPro" id="IPR037056">
    <property type="entry name" value="RNase_H1_N_sf"/>
</dbReference>
<dbReference type="RefSeq" id="WP_207678051.1">
    <property type="nucleotide sequence ID" value="NZ_CP061800.1"/>
</dbReference>
<feature type="binding site" evidence="12">
    <location>
        <position position="222"/>
    </location>
    <ligand>
        <name>Mg(2+)</name>
        <dbReference type="ChEBI" id="CHEBI:18420"/>
        <label>2</label>
    </ligand>
</feature>
<comment type="similarity">
    <text evidence="3 12">Belongs to the RNase H family.</text>
</comment>
<dbReference type="InterPro" id="IPR002156">
    <property type="entry name" value="RNaseH_domain"/>
</dbReference>
<accession>A0A975BQN5</accession>
<keyword evidence="15" id="KW-1185">Reference proteome</keyword>
<name>A0A975BQN5_9BACT</name>
<protein>
    <recommendedName>
        <fullName evidence="6 12">Ribonuclease H</fullName>
        <shortName evidence="12">RNase H</shortName>
        <ecNumber evidence="5 12">3.1.26.4</ecNumber>
    </recommendedName>
</protein>
<keyword evidence="12" id="KW-0963">Cytoplasm</keyword>
<proteinExistence type="inferred from homology"/>
<feature type="binding site" evidence="12">
    <location>
        <position position="97"/>
    </location>
    <ligand>
        <name>Mg(2+)</name>
        <dbReference type="ChEBI" id="CHEBI:18420"/>
        <label>2</label>
    </ligand>
</feature>
<dbReference type="AlphaFoldDB" id="A0A975BQN5"/>
<dbReference type="InterPro" id="IPR012337">
    <property type="entry name" value="RNaseH-like_sf"/>
</dbReference>
<dbReference type="SUPFAM" id="SSF55658">
    <property type="entry name" value="L9 N-domain-like"/>
    <property type="match status" value="1"/>
</dbReference>
<dbReference type="GO" id="GO:0004523">
    <property type="term" value="F:RNA-DNA hybrid ribonuclease activity"/>
    <property type="evidence" value="ECO:0007669"/>
    <property type="project" value="UniProtKB-UniRule"/>
</dbReference>